<dbReference type="Proteomes" id="UP000194265">
    <property type="component" value="Chromosome"/>
</dbReference>
<evidence type="ECO:0000313" key="1">
    <source>
        <dbReference type="EMBL" id="ARR02873.1"/>
    </source>
</evidence>
<dbReference type="EMBL" id="CP018791">
    <property type="protein sequence ID" value="ARR02873.1"/>
    <property type="molecule type" value="Genomic_DNA"/>
</dbReference>
<gene>
    <name evidence="1" type="ORF">CVIC8964_1493</name>
</gene>
<proteinExistence type="predicted"/>
<reference evidence="1 2" key="1">
    <citation type="journal article" date="2017" name="Genome Biol. Evol.">
        <title>Comparative Genomic Analysis Identifies a Campylobacter Clade Deficient in Selenium Metabolism.</title>
        <authorList>
            <person name="Miller W.G."/>
            <person name="Yee E."/>
            <person name="Lopes B.S."/>
            <person name="Chapman M.H."/>
            <person name="Huynh S."/>
            <person name="Bono J.L."/>
            <person name="Parker C.T."/>
            <person name="Strachan N.J.C."/>
            <person name="Forbes K.J."/>
        </authorList>
    </citation>
    <scope>NUCLEOTIDE SEQUENCE [LARGE SCALE GENOMIC DNA]</scope>
    <source>
        <strain evidence="1 2">RM8964</strain>
    </source>
</reference>
<accession>A0A1X9T348</accession>
<dbReference type="RefSeq" id="WP_086334045.1">
    <property type="nucleotide sequence ID" value="NZ_CP018791.1"/>
</dbReference>
<name>A0A1X9T348_9BACT</name>
<dbReference type="AlphaFoldDB" id="A0A1X9T348"/>
<evidence type="ECO:0000313" key="2">
    <source>
        <dbReference type="Proteomes" id="UP000194265"/>
    </source>
</evidence>
<protein>
    <submittedName>
        <fullName evidence="1">Uncharacterized protein</fullName>
    </submittedName>
</protein>
<sequence length="102" mass="11874">MTKISKYILAGALGAICLTGCGGDEYAEKIDNIYFKWKKDRKTLTTEEKETIKDFCENKRHLEIIERNKNDENIVGRAKEQYSLMCVLTPSLDPTKMRFEYK</sequence>
<organism evidence="1 2">
    <name type="scientific">Campylobacter vicugnae</name>
    <dbReference type="NCBI Taxonomy" id="1660076"/>
    <lineage>
        <taxon>Bacteria</taxon>
        <taxon>Pseudomonadati</taxon>
        <taxon>Campylobacterota</taxon>
        <taxon>Epsilonproteobacteria</taxon>
        <taxon>Campylobacterales</taxon>
        <taxon>Campylobacteraceae</taxon>
        <taxon>Campylobacter</taxon>
    </lineage>
</organism>